<feature type="compositionally biased region" description="Basic and acidic residues" evidence="1">
    <location>
        <begin position="60"/>
        <end position="84"/>
    </location>
</feature>
<dbReference type="Gramene" id="ONK64389">
    <property type="protein sequence ID" value="ONK64389"/>
    <property type="gene ID" value="A4U43_C07F25290"/>
</dbReference>
<feature type="transmembrane region" description="Helical" evidence="2">
    <location>
        <begin position="137"/>
        <end position="155"/>
    </location>
</feature>
<sequence length="204" mass="22142">MKDKSPEAPTHGPMAEYTVALIDSNKEERIDYETDAYIIDLDESSHGDEQADLPTSQGRNDSKLPKEAKLRAKPEPKPQVERESGSTSTAKKLSKAKIFTITNESIIMDTMIAMVLWPSDLLVVSAQASPSLIDVSSMLASLVLFFMLVGGKFFMAFSTPATPSIVTEALAVATEMTTSKQAAIEIPSSVDSNDSDELEIQILI</sequence>
<gene>
    <name evidence="3" type="ORF">A4U43_C07F25290</name>
</gene>
<name>A0A5P1EHQ5_ASPOF</name>
<organism evidence="3 4">
    <name type="scientific">Asparagus officinalis</name>
    <name type="common">Garden asparagus</name>
    <dbReference type="NCBI Taxonomy" id="4686"/>
    <lineage>
        <taxon>Eukaryota</taxon>
        <taxon>Viridiplantae</taxon>
        <taxon>Streptophyta</taxon>
        <taxon>Embryophyta</taxon>
        <taxon>Tracheophyta</taxon>
        <taxon>Spermatophyta</taxon>
        <taxon>Magnoliopsida</taxon>
        <taxon>Liliopsida</taxon>
        <taxon>Asparagales</taxon>
        <taxon>Asparagaceae</taxon>
        <taxon>Asparagoideae</taxon>
        <taxon>Asparagus</taxon>
    </lineage>
</organism>
<evidence type="ECO:0000313" key="3">
    <source>
        <dbReference type="EMBL" id="ONK64389.1"/>
    </source>
</evidence>
<reference evidence="4" key="1">
    <citation type="journal article" date="2017" name="Nat. Commun.">
        <title>The asparagus genome sheds light on the origin and evolution of a young Y chromosome.</title>
        <authorList>
            <person name="Harkess A."/>
            <person name="Zhou J."/>
            <person name="Xu C."/>
            <person name="Bowers J.E."/>
            <person name="Van der Hulst R."/>
            <person name="Ayyampalayam S."/>
            <person name="Mercati F."/>
            <person name="Riccardi P."/>
            <person name="McKain M.R."/>
            <person name="Kakrana A."/>
            <person name="Tang H."/>
            <person name="Ray J."/>
            <person name="Groenendijk J."/>
            <person name="Arikit S."/>
            <person name="Mathioni S.M."/>
            <person name="Nakano M."/>
            <person name="Shan H."/>
            <person name="Telgmann-Rauber A."/>
            <person name="Kanno A."/>
            <person name="Yue Z."/>
            <person name="Chen H."/>
            <person name="Li W."/>
            <person name="Chen Y."/>
            <person name="Xu X."/>
            <person name="Zhang Y."/>
            <person name="Luo S."/>
            <person name="Chen H."/>
            <person name="Gao J."/>
            <person name="Mao Z."/>
            <person name="Pires J.C."/>
            <person name="Luo M."/>
            <person name="Kudrna D."/>
            <person name="Wing R.A."/>
            <person name="Meyers B.C."/>
            <person name="Yi K."/>
            <person name="Kong H."/>
            <person name="Lavrijsen P."/>
            <person name="Sunseri F."/>
            <person name="Falavigna A."/>
            <person name="Ye Y."/>
            <person name="Leebens-Mack J.H."/>
            <person name="Chen G."/>
        </authorList>
    </citation>
    <scope>NUCLEOTIDE SEQUENCE [LARGE SCALE GENOMIC DNA]</scope>
    <source>
        <strain evidence="4">cv. DH0086</strain>
    </source>
</reference>
<evidence type="ECO:0000313" key="4">
    <source>
        <dbReference type="Proteomes" id="UP000243459"/>
    </source>
</evidence>
<evidence type="ECO:0000256" key="1">
    <source>
        <dbReference type="SAM" id="MobiDB-lite"/>
    </source>
</evidence>
<feature type="transmembrane region" description="Helical" evidence="2">
    <location>
        <begin position="98"/>
        <end position="117"/>
    </location>
</feature>
<dbReference type="Proteomes" id="UP000243459">
    <property type="component" value="Chromosome 7"/>
</dbReference>
<accession>A0A5P1EHQ5</accession>
<dbReference type="AlphaFoldDB" id="A0A5P1EHQ5"/>
<keyword evidence="2" id="KW-1133">Transmembrane helix</keyword>
<proteinExistence type="predicted"/>
<dbReference type="EMBL" id="CM007387">
    <property type="protein sequence ID" value="ONK64389.1"/>
    <property type="molecule type" value="Genomic_DNA"/>
</dbReference>
<keyword evidence="2" id="KW-0472">Membrane</keyword>
<evidence type="ECO:0000256" key="2">
    <source>
        <dbReference type="SAM" id="Phobius"/>
    </source>
</evidence>
<keyword evidence="2" id="KW-0812">Transmembrane</keyword>
<feature type="region of interest" description="Disordered" evidence="1">
    <location>
        <begin position="41"/>
        <end position="88"/>
    </location>
</feature>
<protein>
    <submittedName>
        <fullName evidence="3">Uncharacterized protein</fullName>
    </submittedName>
</protein>
<keyword evidence="4" id="KW-1185">Reference proteome</keyword>